<accession>A0ABD6F2P4</accession>
<protein>
    <recommendedName>
        <fullName evidence="4">Alkyl transferase</fullName>
        <ecNumber evidence="4">2.5.1.-</ecNumber>
    </recommendedName>
</protein>
<keyword evidence="6" id="KW-1185">Reference proteome</keyword>
<dbReference type="EC" id="2.5.1.-" evidence="4"/>
<comment type="similarity">
    <text evidence="1 4">Belongs to the UPP synthase family.</text>
</comment>
<sequence length="200" mass="23159">MTDVTDSKDVGWFNSSVDEAWWHKPLQRLLSAGPLPRHIAFVMDGNRRYARSHGSSTVIDGHIKGFEQLTKILRWCRDLCVEEVTIYAFSIENFKRPKDEVDGLMELFSKKLKQLLDEKKQLTENDVAVRFFGRLSVLPISHQRMIAQIMRLTSEHKARVVNVCIAYTAQDEITRAFEYIRKGIQKGIFLQILSPPLRLI</sequence>
<dbReference type="PANTHER" id="PTHR10291:SF43">
    <property type="entry name" value="DEHYDRODOLICHYL DIPHOSPHATE SYNTHASE COMPLEX SUBUNIT DHDDS"/>
    <property type="match status" value="1"/>
</dbReference>
<proteinExistence type="inferred from homology"/>
<keyword evidence="2 4" id="KW-0808">Transferase</keyword>
<evidence type="ECO:0000256" key="4">
    <source>
        <dbReference type="RuleBase" id="RU363018"/>
    </source>
</evidence>
<evidence type="ECO:0000313" key="5">
    <source>
        <dbReference type="EMBL" id="MFH4984566.1"/>
    </source>
</evidence>
<gene>
    <name evidence="5" type="ORF">AB6A40_011275</name>
</gene>
<evidence type="ECO:0000256" key="1">
    <source>
        <dbReference type="ARBA" id="ARBA00005432"/>
    </source>
</evidence>
<evidence type="ECO:0000256" key="3">
    <source>
        <dbReference type="ARBA" id="ARBA00047353"/>
    </source>
</evidence>
<comment type="catalytic activity">
    <reaction evidence="3">
        <text>n isopentenyl diphosphate + (2E,6E)-farnesyl diphosphate = a di-trans,poly-cis-polyprenyl diphosphate + n diphosphate</text>
        <dbReference type="Rhea" id="RHEA:53008"/>
        <dbReference type="Rhea" id="RHEA-COMP:19494"/>
        <dbReference type="ChEBI" id="CHEBI:33019"/>
        <dbReference type="ChEBI" id="CHEBI:128769"/>
        <dbReference type="ChEBI" id="CHEBI:136960"/>
        <dbReference type="ChEBI" id="CHEBI:175763"/>
        <dbReference type="EC" id="2.5.1.87"/>
    </reaction>
</comment>
<evidence type="ECO:0000256" key="2">
    <source>
        <dbReference type="ARBA" id="ARBA00022679"/>
    </source>
</evidence>
<dbReference type="CDD" id="cd00475">
    <property type="entry name" value="Cis_IPPS"/>
    <property type="match status" value="1"/>
</dbReference>
<organism evidence="5 6">
    <name type="scientific">Gnathostoma spinigerum</name>
    <dbReference type="NCBI Taxonomy" id="75299"/>
    <lineage>
        <taxon>Eukaryota</taxon>
        <taxon>Metazoa</taxon>
        <taxon>Ecdysozoa</taxon>
        <taxon>Nematoda</taxon>
        <taxon>Chromadorea</taxon>
        <taxon>Rhabditida</taxon>
        <taxon>Spirurina</taxon>
        <taxon>Gnathostomatomorpha</taxon>
        <taxon>Gnathostomatoidea</taxon>
        <taxon>Gnathostomatidae</taxon>
        <taxon>Gnathostoma</taxon>
    </lineage>
</organism>
<dbReference type="GO" id="GO:0045547">
    <property type="term" value="F:ditrans,polycis-polyprenyl diphosphate synthase [(2E,6E)-farnesyl diphosphate specific] activity"/>
    <property type="evidence" value="ECO:0007669"/>
    <property type="project" value="UniProtKB-EC"/>
</dbReference>
<reference evidence="5 6" key="1">
    <citation type="submission" date="2024-08" db="EMBL/GenBank/DDBJ databases">
        <title>Gnathostoma spinigerum genome.</title>
        <authorList>
            <person name="Gonzalez-Bertolin B."/>
            <person name="Monzon S."/>
            <person name="Zaballos A."/>
            <person name="Jimenez P."/>
            <person name="Dekumyoy P."/>
            <person name="Varona S."/>
            <person name="Cuesta I."/>
            <person name="Sumanam S."/>
            <person name="Adisakwattana P."/>
            <person name="Gasser R.B."/>
            <person name="Hernandez-Gonzalez A."/>
            <person name="Young N.D."/>
            <person name="Perteguer M.J."/>
        </authorList>
    </citation>
    <scope>NUCLEOTIDE SEQUENCE [LARGE SCALE GENOMIC DNA]</scope>
    <source>
        <strain evidence="5">AL3</strain>
        <tissue evidence="5">Liver</tissue>
    </source>
</reference>
<dbReference type="Proteomes" id="UP001608902">
    <property type="component" value="Unassembled WGS sequence"/>
</dbReference>
<dbReference type="SUPFAM" id="SSF64005">
    <property type="entry name" value="Undecaprenyl diphosphate synthase"/>
    <property type="match status" value="1"/>
</dbReference>
<comment type="caution">
    <text evidence="5">The sequence shown here is derived from an EMBL/GenBank/DDBJ whole genome shotgun (WGS) entry which is preliminary data.</text>
</comment>
<dbReference type="Pfam" id="PF01255">
    <property type="entry name" value="Prenyltransf"/>
    <property type="match status" value="1"/>
</dbReference>
<dbReference type="InterPro" id="IPR001441">
    <property type="entry name" value="UPP_synth-like"/>
</dbReference>
<evidence type="ECO:0000313" key="6">
    <source>
        <dbReference type="Proteomes" id="UP001608902"/>
    </source>
</evidence>
<dbReference type="PANTHER" id="PTHR10291">
    <property type="entry name" value="DEHYDRODOLICHYL DIPHOSPHATE SYNTHASE FAMILY MEMBER"/>
    <property type="match status" value="1"/>
</dbReference>
<dbReference type="AlphaFoldDB" id="A0ABD6F2P4"/>
<dbReference type="EMBL" id="JBGFUD010018765">
    <property type="protein sequence ID" value="MFH4984566.1"/>
    <property type="molecule type" value="Genomic_DNA"/>
</dbReference>
<dbReference type="NCBIfam" id="TIGR00055">
    <property type="entry name" value="uppS"/>
    <property type="match status" value="1"/>
</dbReference>
<dbReference type="InterPro" id="IPR036424">
    <property type="entry name" value="UPP_synth-like_sf"/>
</dbReference>
<name>A0ABD6F2P4_9BILA</name>
<dbReference type="Gene3D" id="3.40.1180.10">
    <property type="entry name" value="Decaprenyl diphosphate synthase-like"/>
    <property type="match status" value="1"/>
</dbReference>